<sequence length="306" mass="34781">MDNKDLLRDYFWLNMVVLAWGFTAVLGLLISLDSVQIVIYRTLMAMIALLVIFSYKKIRFRLPLKDYLKVIGTGFLIGVHWILFFWAAQVSTASVTLAGMATISLWTAFIEPMANKGSIKWYEVCLGLVAILGLYIIFQVESGYWLGLSMAVVSACAGACFTVINGNFAKKHHPYVITFYEMAGAGLFSVLFLPFYVRYFASDSPSFVPQGWDWFWLLVLSQVCTVFAFSVSVELMKRLTAFAINLTVNLEPVYGILLAVMVFGEKEKMTSGFYWGTLIIVGSVCLYPFIHYVQRRKMTRHLRRLQ</sequence>
<dbReference type="Pfam" id="PF00892">
    <property type="entry name" value="EamA"/>
    <property type="match status" value="2"/>
</dbReference>
<feature type="transmembrane region" description="Helical" evidence="1">
    <location>
        <begin position="215"/>
        <end position="235"/>
    </location>
</feature>
<gene>
    <name evidence="3" type="ORF">ACFPFU_05310</name>
</gene>
<evidence type="ECO:0000313" key="3">
    <source>
        <dbReference type="EMBL" id="MFC4871094.1"/>
    </source>
</evidence>
<reference evidence="4" key="1">
    <citation type="journal article" date="2019" name="Int. J. Syst. Evol. Microbiol.">
        <title>The Global Catalogue of Microorganisms (GCM) 10K type strain sequencing project: providing services to taxonomists for standard genome sequencing and annotation.</title>
        <authorList>
            <consortium name="The Broad Institute Genomics Platform"/>
            <consortium name="The Broad Institute Genome Sequencing Center for Infectious Disease"/>
            <person name="Wu L."/>
            <person name="Ma J."/>
        </authorList>
    </citation>
    <scope>NUCLEOTIDE SEQUENCE [LARGE SCALE GENOMIC DNA]</scope>
    <source>
        <strain evidence="4">CGMCC 4.7466</strain>
    </source>
</reference>
<evidence type="ECO:0000259" key="2">
    <source>
        <dbReference type="Pfam" id="PF00892"/>
    </source>
</evidence>
<dbReference type="PANTHER" id="PTHR22911">
    <property type="entry name" value="ACYL-MALONYL CONDENSING ENZYME-RELATED"/>
    <property type="match status" value="1"/>
</dbReference>
<evidence type="ECO:0000313" key="4">
    <source>
        <dbReference type="Proteomes" id="UP001595818"/>
    </source>
</evidence>
<feature type="transmembrane region" description="Helical" evidence="1">
    <location>
        <begin position="176"/>
        <end position="195"/>
    </location>
</feature>
<feature type="domain" description="EamA" evidence="2">
    <location>
        <begin position="146"/>
        <end position="286"/>
    </location>
</feature>
<feature type="transmembrane region" description="Helical" evidence="1">
    <location>
        <begin position="273"/>
        <end position="293"/>
    </location>
</feature>
<evidence type="ECO:0000256" key="1">
    <source>
        <dbReference type="SAM" id="Phobius"/>
    </source>
</evidence>
<dbReference type="PANTHER" id="PTHR22911:SF79">
    <property type="entry name" value="MOBA-LIKE NTP TRANSFERASE DOMAIN-CONTAINING PROTEIN"/>
    <property type="match status" value="1"/>
</dbReference>
<accession>A0ABV9SXI3</accession>
<protein>
    <submittedName>
        <fullName evidence="3">DMT family transporter</fullName>
    </submittedName>
</protein>
<keyword evidence="1" id="KW-1133">Transmembrane helix</keyword>
<name>A0ABV9SXI3_9BACT</name>
<dbReference type="InterPro" id="IPR000620">
    <property type="entry name" value="EamA_dom"/>
</dbReference>
<feature type="domain" description="EamA" evidence="2">
    <location>
        <begin position="10"/>
        <end position="138"/>
    </location>
</feature>
<feature type="transmembrane region" description="Helical" evidence="1">
    <location>
        <begin position="92"/>
        <end position="109"/>
    </location>
</feature>
<dbReference type="Proteomes" id="UP001595818">
    <property type="component" value="Unassembled WGS sequence"/>
</dbReference>
<feature type="transmembrane region" description="Helical" evidence="1">
    <location>
        <begin position="121"/>
        <end position="138"/>
    </location>
</feature>
<feature type="transmembrane region" description="Helical" evidence="1">
    <location>
        <begin position="67"/>
        <end position="86"/>
    </location>
</feature>
<keyword evidence="4" id="KW-1185">Reference proteome</keyword>
<feature type="transmembrane region" description="Helical" evidence="1">
    <location>
        <begin position="144"/>
        <end position="164"/>
    </location>
</feature>
<dbReference type="InterPro" id="IPR037185">
    <property type="entry name" value="EmrE-like"/>
</dbReference>
<organism evidence="3 4">
    <name type="scientific">Negadavirga shengliensis</name>
    <dbReference type="NCBI Taxonomy" id="1389218"/>
    <lineage>
        <taxon>Bacteria</taxon>
        <taxon>Pseudomonadati</taxon>
        <taxon>Bacteroidota</taxon>
        <taxon>Cytophagia</taxon>
        <taxon>Cytophagales</taxon>
        <taxon>Cyclobacteriaceae</taxon>
        <taxon>Negadavirga</taxon>
    </lineage>
</organism>
<comment type="caution">
    <text evidence="3">The sequence shown here is derived from an EMBL/GenBank/DDBJ whole genome shotgun (WGS) entry which is preliminary data.</text>
</comment>
<keyword evidence="1" id="KW-0812">Transmembrane</keyword>
<feature type="transmembrane region" description="Helical" evidence="1">
    <location>
        <begin position="12"/>
        <end position="32"/>
    </location>
</feature>
<proteinExistence type="predicted"/>
<dbReference type="SUPFAM" id="SSF103481">
    <property type="entry name" value="Multidrug resistance efflux transporter EmrE"/>
    <property type="match status" value="1"/>
</dbReference>
<feature type="transmembrane region" description="Helical" evidence="1">
    <location>
        <begin position="242"/>
        <end position="261"/>
    </location>
</feature>
<dbReference type="EMBL" id="JBHSJJ010000003">
    <property type="protein sequence ID" value="MFC4871094.1"/>
    <property type="molecule type" value="Genomic_DNA"/>
</dbReference>
<feature type="transmembrane region" description="Helical" evidence="1">
    <location>
        <begin position="38"/>
        <end position="55"/>
    </location>
</feature>
<dbReference type="RefSeq" id="WP_377062261.1">
    <property type="nucleotide sequence ID" value="NZ_JBHSJJ010000003.1"/>
</dbReference>
<keyword evidence="1" id="KW-0472">Membrane</keyword>